<sequence length="699" mass="79315">MSMIHVTTSKGLDTLLDDEIHALLPDVTTKMSPGCISFEGTLEDAYTLCLWSRLANRVLWQLAEGKVNDAEDLYQLAADIDWSMQFKTDSRFMVQFNGTNRAIQHTQFGAQKTKDAIVDHFSENGASRPSIDTKQPDISVFVRLRREQCQIGIDLSGRSLHQRHYREAQGDAPLKEHVAAAMLMRSGWTENKTLPLVDPMCGSGTIAIEAALIATNVAPGLNREVWGFSYWLQHNANSWLRLREAALNAKTECECKILASDSDKRLVIKAKKNADNAGVFSLIQFSHRDALQLTPADTESGFIVSNPPYGERLSELAQLVPLFTQWGKHLKQEWSGWHVSLLSSNRDLLRTLKLRADKEYAVMNGKLECKLVNYALVGDNLEIIGNDAEHPFSNRLKKNIKRLKPWLKTQDTECYRIYDADLPEYNVAVDRYGDYYVVQEYAPPKTIDEQKARRRLQDVLLYLPAALGINTDKIVLKVREQQKGKAQYEKVSQTEKRITVRENGARFLVNLWDYLDTGLFLDHRETRQIIKKEAKNKDVLNLFSYTGSVSVMAALGGARSVTTVDMSNTYLQWAKDNFRENHITGPHAFIQADCLSWLKSHKGKYGLVFVDPPSFSNSKRMQTTWDVQRDHLSLLVNAAACLNEEGTLMFSNNKRGFKLDVNGLQQAGLIATEITEQTIPEDYKRRGNIHKCWSITRAH</sequence>
<dbReference type="Gene3D" id="3.30.2130.30">
    <property type="match status" value="1"/>
</dbReference>
<comment type="catalytic activity">
    <reaction evidence="6">
        <text>guanosine(2069) in 23S rRNA + S-adenosyl-L-methionine = N(2)-methylguanosine(2069) in 23S rRNA + S-adenosyl-L-homocysteine + H(+)</text>
        <dbReference type="Rhea" id="RHEA:43772"/>
        <dbReference type="Rhea" id="RHEA-COMP:10688"/>
        <dbReference type="Rhea" id="RHEA-COMP:10689"/>
        <dbReference type="ChEBI" id="CHEBI:15378"/>
        <dbReference type="ChEBI" id="CHEBI:57856"/>
        <dbReference type="ChEBI" id="CHEBI:59789"/>
        <dbReference type="ChEBI" id="CHEBI:74269"/>
        <dbReference type="ChEBI" id="CHEBI:74481"/>
        <dbReference type="EC" id="2.1.1.264"/>
    </reaction>
</comment>
<dbReference type="Pfam" id="PF01170">
    <property type="entry name" value="UPF0020"/>
    <property type="match status" value="1"/>
</dbReference>
<accession>A0A3N5Y174</accession>
<dbReference type="SMART" id="SM00981">
    <property type="entry name" value="THUMP"/>
    <property type="match status" value="1"/>
</dbReference>
<gene>
    <name evidence="6 9" type="primary">rlmL</name>
    <name evidence="9" type="ORF">DRW07_07380</name>
</gene>
<dbReference type="InterPro" id="IPR054170">
    <property type="entry name" value="RlmL_1st"/>
</dbReference>
<comment type="caution">
    <text evidence="9">The sequence shown here is derived from an EMBL/GenBank/DDBJ whole genome shotgun (WGS) entry which is preliminary data.</text>
</comment>
<dbReference type="InterPro" id="IPR053943">
    <property type="entry name" value="RlmKL-like_Mtase_CS"/>
</dbReference>
<keyword evidence="2 6" id="KW-0698">rRNA processing</keyword>
<dbReference type="OrthoDB" id="9809404at2"/>
<dbReference type="PANTHER" id="PTHR47313:SF1">
    <property type="entry name" value="RIBOSOMAL RNA LARGE SUBUNIT METHYLTRANSFERASE K_L"/>
    <property type="match status" value="1"/>
</dbReference>
<feature type="domain" description="THUMP" evidence="8">
    <location>
        <begin position="44"/>
        <end position="155"/>
    </location>
</feature>
<reference evidence="9 10" key="1">
    <citation type="submission" date="2018-11" db="EMBL/GenBank/DDBJ databases">
        <authorList>
            <person name="Ye M.-Q."/>
            <person name="Du Z.-J."/>
        </authorList>
    </citation>
    <scope>NUCLEOTIDE SEQUENCE [LARGE SCALE GENOMIC DNA]</scope>
    <source>
        <strain evidence="9 10">U0105</strain>
    </source>
</reference>
<evidence type="ECO:0000256" key="2">
    <source>
        <dbReference type="ARBA" id="ARBA00022552"/>
    </source>
</evidence>
<keyword evidence="3 6" id="KW-0489">Methyltransferase</keyword>
<dbReference type="Proteomes" id="UP000275281">
    <property type="component" value="Unassembled WGS sequence"/>
</dbReference>
<dbReference type="EC" id="2.1.1.264" evidence="6"/>
<evidence type="ECO:0000256" key="4">
    <source>
        <dbReference type="ARBA" id="ARBA00022679"/>
    </source>
</evidence>
<dbReference type="Gene3D" id="3.30.750.80">
    <property type="entry name" value="RNA methyltransferase domain (HRMD) like"/>
    <property type="match status" value="1"/>
</dbReference>
<dbReference type="PROSITE" id="PS01261">
    <property type="entry name" value="UPF0020"/>
    <property type="match status" value="1"/>
</dbReference>
<dbReference type="PROSITE" id="PS51165">
    <property type="entry name" value="THUMP"/>
    <property type="match status" value="1"/>
</dbReference>
<keyword evidence="1 6" id="KW-0963">Cytoplasm</keyword>
<dbReference type="InterPro" id="IPR019614">
    <property type="entry name" value="SAM-dep_methyl-trfase"/>
</dbReference>
<dbReference type="GO" id="GO:0005737">
    <property type="term" value="C:cytoplasm"/>
    <property type="evidence" value="ECO:0007669"/>
    <property type="project" value="UniProtKB-SubCell"/>
</dbReference>
<dbReference type="PIRSF" id="PIRSF037618">
    <property type="entry name" value="RNA_Mtase_bacteria_prd"/>
    <property type="match status" value="1"/>
</dbReference>
<keyword evidence="10" id="KW-1185">Reference proteome</keyword>
<dbReference type="AlphaFoldDB" id="A0A3N5Y174"/>
<dbReference type="InterPro" id="IPR017244">
    <property type="entry name" value="23SrRNA_methyltr_KL"/>
</dbReference>
<dbReference type="GO" id="GO:0003723">
    <property type="term" value="F:RNA binding"/>
    <property type="evidence" value="ECO:0007669"/>
    <property type="project" value="UniProtKB-UniRule"/>
</dbReference>
<dbReference type="SUPFAM" id="SSF53335">
    <property type="entry name" value="S-adenosyl-L-methionine-dependent methyltransferases"/>
    <property type="match status" value="2"/>
</dbReference>
<dbReference type="GO" id="GO:0070043">
    <property type="term" value="F:rRNA (guanine-N7-)-methyltransferase activity"/>
    <property type="evidence" value="ECO:0007669"/>
    <property type="project" value="UniProtKB-UniRule"/>
</dbReference>
<evidence type="ECO:0000256" key="1">
    <source>
        <dbReference type="ARBA" id="ARBA00022490"/>
    </source>
</evidence>
<dbReference type="Gene3D" id="3.40.50.150">
    <property type="entry name" value="Vaccinia Virus protein VP39"/>
    <property type="match status" value="2"/>
</dbReference>
<comment type="catalytic activity">
    <reaction evidence="6">
        <text>guanosine(2445) in 23S rRNA + S-adenosyl-L-methionine = N(2)-methylguanosine(2445) in 23S rRNA + S-adenosyl-L-homocysteine + H(+)</text>
        <dbReference type="Rhea" id="RHEA:42740"/>
        <dbReference type="Rhea" id="RHEA-COMP:10215"/>
        <dbReference type="Rhea" id="RHEA-COMP:10216"/>
        <dbReference type="ChEBI" id="CHEBI:15378"/>
        <dbReference type="ChEBI" id="CHEBI:57856"/>
        <dbReference type="ChEBI" id="CHEBI:59789"/>
        <dbReference type="ChEBI" id="CHEBI:74269"/>
        <dbReference type="ChEBI" id="CHEBI:74481"/>
        <dbReference type="EC" id="2.1.1.173"/>
    </reaction>
</comment>
<keyword evidence="5 6" id="KW-0949">S-adenosyl-L-methionine</keyword>
<dbReference type="Pfam" id="PF22020">
    <property type="entry name" value="RlmL_1st"/>
    <property type="match status" value="1"/>
</dbReference>
<evidence type="ECO:0000256" key="3">
    <source>
        <dbReference type="ARBA" id="ARBA00022603"/>
    </source>
</evidence>
<protein>
    <recommendedName>
        <fullName evidence="6">Ribosomal RNA large subunit methyltransferase K/L</fullName>
    </recommendedName>
    <domain>
        <recommendedName>
            <fullName evidence="6">23S rRNA m2G2445 methyltransferase</fullName>
            <ecNumber evidence="6">2.1.1.173</ecNumber>
        </recommendedName>
        <alternativeName>
            <fullName evidence="6">rRNA (guanine-N(2)-)-methyltransferase RlmL</fullName>
        </alternativeName>
    </domain>
    <domain>
        <recommendedName>
            <fullName evidence="6">23S rRNA m7G2069 methyltransferase</fullName>
            <ecNumber evidence="6">2.1.1.264</ecNumber>
        </recommendedName>
        <alternativeName>
            <fullName evidence="6">rRNA (guanine-N(7)-)-methyltransferase RlmK</fullName>
        </alternativeName>
    </domain>
</protein>
<organism evidence="9 10">
    <name type="scientific">Alteromonas sediminis</name>
    <dbReference type="NCBI Taxonomy" id="2259342"/>
    <lineage>
        <taxon>Bacteria</taxon>
        <taxon>Pseudomonadati</taxon>
        <taxon>Pseudomonadota</taxon>
        <taxon>Gammaproteobacteria</taxon>
        <taxon>Alteromonadales</taxon>
        <taxon>Alteromonadaceae</taxon>
        <taxon>Alteromonas/Salinimonas group</taxon>
        <taxon>Alteromonas</taxon>
    </lineage>
</organism>
<dbReference type="Pfam" id="PF10672">
    <property type="entry name" value="Methyltrans_SAM"/>
    <property type="match status" value="1"/>
</dbReference>
<dbReference type="RefSeq" id="WP_124027243.1">
    <property type="nucleotide sequence ID" value="NZ_JBHRSN010000015.1"/>
</dbReference>
<comment type="subcellular location">
    <subcellularLocation>
        <location evidence="6">Cytoplasm</location>
    </subcellularLocation>
</comment>
<comment type="similarity">
    <text evidence="6">Belongs to the methyltransferase superfamily. RlmKL family.</text>
</comment>
<dbReference type="InterPro" id="IPR029063">
    <property type="entry name" value="SAM-dependent_MTases_sf"/>
</dbReference>
<evidence type="ECO:0000256" key="6">
    <source>
        <dbReference type="HAMAP-Rule" id="MF_01858"/>
    </source>
</evidence>
<evidence type="ECO:0000259" key="8">
    <source>
        <dbReference type="PROSITE" id="PS51165"/>
    </source>
</evidence>
<dbReference type="CDD" id="cd11715">
    <property type="entry name" value="THUMP_AdoMetMT"/>
    <property type="match status" value="1"/>
</dbReference>
<evidence type="ECO:0000313" key="10">
    <source>
        <dbReference type="Proteomes" id="UP000275281"/>
    </source>
</evidence>
<dbReference type="EC" id="2.1.1.173" evidence="6"/>
<evidence type="ECO:0000256" key="7">
    <source>
        <dbReference type="PROSITE-ProRule" id="PRU00529"/>
    </source>
</evidence>
<proteinExistence type="inferred from homology"/>
<dbReference type="HAMAP" id="MF_01858">
    <property type="entry name" value="23SrRNA_methyltr_KL"/>
    <property type="match status" value="1"/>
</dbReference>
<dbReference type="GO" id="GO:0052915">
    <property type="term" value="F:23S rRNA (guanine(2445)-N(2))-methyltransferase activity"/>
    <property type="evidence" value="ECO:0007669"/>
    <property type="project" value="UniProtKB-UniRule"/>
</dbReference>
<dbReference type="Pfam" id="PF02926">
    <property type="entry name" value="THUMP"/>
    <property type="match status" value="1"/>
</dbReference>
<evidence type="ECO:0000313" key="9">
    <source>
        <dbReference type="EMBL" id="RPJ67342.1"/>
    </source>
</evidence>
<dbReference type="CDD" id="cd02440">
    <property type="entry name" value="AdoMet_MTases"/>
    <property type="match status" value="1"/>
</dbReference>
<dbReference type="InterPro" id="IPR002052">
    <property type="entry name" value="DNA_methylase_N6_adenine_CS"/>
</dbReference>
<keyword evidence="7" id="KW-0694">RNA-binding</keyword>
<keyword evidence="4 6" id="KW-0808">Transferase</keyword>
<dbReference type="NCBIfam" id="NF008748">
    <property type="entry name" value="PRK11783.1"/>
    <property type="match status" value="1"/>
</dbReference>
<comment type="function">
    <text evidence="6">Specifically methylates the guanine in position 2445 (m2G2445) and the guanine in position 2069 (m7G2069) of 23S rRNA.</text>
</comment>
<dbReference type="EMBL" id="RPOK01000002">
    <property type="protein sequence ID" value="RPJ67342.1"/>
    <property type="molecule type" value="Genomic_DNA"/>
</dbReference>
<evidence type="ECO:0000256" key="5">
    <source>
        <dbReference type="ARBA" id="ARBA00022691"/>
    </source>
</evidence>
<dbReference type="InterPro" id="IPR000241">
    <property type="entry name" value="RlmKL-like_Mtase"/>
</dbReference>
<dbReference type="PANTHER" id="PTHR47313">
    <property type="entry name" value="RIBOSOMAL RNA LARGE SUBUNIT METHYLTRANSFERASE K/L"/>
    <property type="match status" value="1"/>
</dbReference>
<dbReference type="PROSITE" id="PS00092">
    <property type="entry name" value="N6_MTASE"/>
    <property type="match status" value="1"/>
</dbReference>
<name>A0A3N5Y174_9ALTE</name>
<dbReference type="InterPro" id="IPR004114">
    <property type="entry name" value="THUMP_dom"/>
</dbReference>